<proteinExistence type="predicted"/>
<evidence type="ECO:0000313" key="1">
    <source>
        <dbReference type="EMBL" id="SNY47732.1"/>
    </source>
</evidence>
<protein>
    <submittedName>
        <fullName evidence="1">Uncharacterized protein</fullName>
    </submittedName>
</protein>
<gene>
    <name evidence="1" type="ORF">SAMN05421748_108201</name>
</gene>
<dbReference type="Proteomes" id="UP000219612">
    <property type="component" value="Unassembled WGS sequence"/>
</dbReference>
<dbReference type="InterPro" id="IPR046179">
    <property type="entry name" value="DUF6188"/>
</dbReference>
<organism evidence="1 2">
    <name type="scientific">Paractinoplanes atraurantiacus</name>
    <dbReference type="NCBI Taxonomy" id="1036182"/>
    <lineage>
        <taxon>Bacteria</taxon>
        <taxon>Bacillati</taxon>
        <taxon>Actinomycetota</taxon>
        <taxon>Actinomycetes</taxon>
        <taxon>Micromonosporales</taxon>
        <taxon>Micromonosporaceae</taxon>
        <taxon>Paractinoplanes</taxon>
    </lineage>
</organism>
<sequence length="151" mass="15877">MKAAATVQLEGPVEPPIEVRMSPLSPLVGQHLEYVRLGDALVLSFSRGSQILIETAAHLTTPDAYTRLLPGDDSSDALASLLGDVVSTAQTADDGELTITFGAGYELRVTPDPELESWAFTNPDGPLIVCLPGGELAFWANTRASTTPNAG</sequence>
<dbReference type="Pfam" id="PF19686">
    <property type="entry name" value="DUF6188"/>
    <property type="match status" value="1"/>
</dbReference>
<dbReference type="EMBL" id="OBDY01000008">
    <property type="protein sequence ID" value="SNY47732.1"/>
    <property type="molecule type" value="Genomic_DNA"/>
</dbReference>
<name>A0A285IID6_9ACTN</name>
<keyword evidence="2" id="KW-1185">Reference proteome</keyword>
<accession>A0A285IID6</accession>
<evidence type="ECO:0000313" key="2">
    <source>
        <dbReference type="Proteomes" id="UP000219612"/>
    </source>
</evidence>
<reference evidence="1 2" key="1">
    <citation type="submission" date="2017-09" db="EMBL/GenBank/DDBJ databases">
        <authorList>
            <person name="Ehlers B."/>
            <person name="Leendertz F.H."/>
        </authorList>
    </citation>
    <scope>NUCLEOTIDE SEQUENCE [LARGE SCALE GENOMIC DNA]</scope>
    <source>
        <strain evidence="1 2">CGMCC 4.6857</strain>
    </source>
</reference>
<dbReference type="AlphaFoldDB" id="A0A285IID6"/>